<dbReference type="InterPro" id="IPR043502">
    <property type="entry name" value="DNA/RNA_pol_sf"/>
</dbReference>
<dbReference type="AlphaFoldDB" id="W2K670"/>
<sequence length="176" mass="19820">GYRSLSTASLSIVMSQNLFLVRDVPTALGIDVDQQLEQLAVRNEDEDEGEIDLRDDLPFLAPSSTDGEPPAAAERLIDVALNHRFPSHLEKQLRAIVRKYEIWHLKLGDVPSANVEPVRIRLREGARAVKRKPWPYPPAARAFLREFNDKLVELGWVYETQVVVGQALYCLCGCKA</sequence>
<dbReference type="Proteomes" id="UP000054423">
    <property type="component" value="Unassembled WGS sequence"/>
</dbReference>
<name>W2K670_PHYNI</name>
<dbReference type="SUPFAM" id="SSF56672">
    <property type="entry name" value="DNA/RNA polymerases"/>
    <property type="match status" value="1"/>
</dbReference>
<dbReference type="VEuPathDB" id="FungiDB:PPTG_17262"/>
<gene>
    <name evidence="1" type="ORF">L917_18850</name>
</gene>
<evidence type="ECO:0000313" key="1">
    <source>
        <dbReference type="EMBL" id="ETL80676.1"/>
    </source>
</evidence>
<dbReference type="EMBL" id="KI682674">
    <property type="protein sequence ID" value="ETL80676.1"/>
    <property type="molecule type" value="Genomic_DNA"/>
</dbReference>
<proteinExistence type="predicted"/>
<feature type="non-terminal residue" evidence="1">
    <location>
        <position position="1"/>
    </location>
</feature>
<accession>W2K670</accession>
<organism evidence="1">
    <name type="scientific">Phytophthora nicotianae</name>
    <name type="common">Potato buckeye rot agent</name>
    <name type="synonym">Phytophthora parasitica</name>
    <dbReference type="NCBI Taxonomy" id="4792"/>
    <lineage>
        <taxon>Eukaryota</taxon>
        <taxon>Sar</taxon>
        <taxon>Stramenopiles</taxon>
        <taxon>Oomycota</taxon>
        <taxon>Peronosporomycetes</taxon>
        <taxon>Peronosporales</taxon>
        <taxon>Peronosporaceae</taxon>
        <taxon>Phytophthora</taxon>
    </lineage>
</organism>
<reference evidence="1" key="1">
    <citation type="submission" date="2013-11" db="EMBL/GenBank/DDBJ databases">
        <title>The Genome Sequence of Phytophthora parasitica CHvinca01.</title>
        <authorList>
            <consortium name="The Broad Institute Genomics Platform"/>
            <person name="Russ C."/>
            <person name="Tyler B."/>
            <person name="Panabieres F."/>
            <person name="Shan W."/>
            <person name="Tripathy S."/>
            <person name="Grunwald N."/>
            <person name="Machado M."/>
            <person name="Johnson C.S."/>
            <person name="Arredondo F."/>
            <person name="Hong C."/>
            <person name="Coffey M."/>
            <person name="Young S.K."/>
            <person name="Zeng Q."/>
            <person name="Gargeya S."/>
            <person name="Fitzgerald M."/>
            <person name="Abouelleil A."/>
            <person name="Alvarado L."/>
            <person name="Chapman S.B."/>
            <person name="Gainer-Dewar J."/>
            <person name="Goldberg J."/>
            <person name="Griggs A."/>
            <person name="Gujja S."/>
            <person name="Hansen M."/>
            <person name="Howarth C."/>
            <person name="Imamovic A."/>
            <person name="Ireland A."/>
            <person name="Larimer J."/>
            <person name="McCowan C."/>
            <person name="Murphy C."/>
            <person name="Pearson M."/>
            <person name="Poon T.W."/>
            <person name="Priest M."/>
            <person name="Roberts A."/>
            <person name="Saif S."/>
            <person name="Shea T."/>
            <person name="Sykes S."/>
            <person name="Wortman J."/>
            <person name="Nusbaum C."/>
            <person name="Birren B."/>
        </authorList>
    </citation>
    <scope>NUCLEOTIDE SEQUENCE [LARGE SCALE GENOMIC DNA]</scope>
    <source>
        <strain evidence="1">CHvinca01</strain>
    </source>
</reference>
<protein>
    <submittedName>
        <fullName evidence="1">Uncharacterized protein</fullName>
    </submittedName>
</protein>